<comment type="caution">
    <text evidence="2">The sequence shown here is derived from an EMBL/GenBank/DDBJ whole genome shotgun (WGS) entry which is preliminary data.</text>
</comment>
<dbReference type="Proteomes" id="UP000479710">
    <property type="component" value="Unassembled WGS sequence"/>
</dbReference>
<reference evidence="2 3" key="1">
    <citation type="submission" date="2019-11" db="EMBL/GenBank/DDBJ databases">
        <title>Whole genome sequence of Oryza granulata.</title>
        <authorList>
            <person name="Li W."/>
        </authorList>
    </citation>
    <scope>NUCLEOTIDE SEQUENCE [LARGE SCALE GENOMIC DNA]</scope>
    <source>
        <strain evidence="3">cv. Menghai</strain>
        <tissue evidence="2">Leaf</tissue>
    </source>
</reference>
<name>A0A6G1F4P5_9ORYZ</name>
<accession>A0A6G1F4P5</accession>
<sequence>NVPLLLRKDVLSNIVGQLSFPAAGSENFNYFWSHSTLNNRVPRGTGTYIPRMERILAEKGRSEREILTDRPSKIKTNPTGYLHQHNSPEVGCSGASNGGITVESTNCTPTKQKSLHQDYSSKSVVPAEGGFVQERAPMNRVTVTKISQPFNVHYNQHGYVGSDMNMVDNQKSGTGEGLVQPNNESRELPILHQSEVQISETSVSSPCIVLPHCVRDGQGNFQESDTCQPSPPATEVCHRIKTKQDESLQSASLGPISFSAPCAKFREAFHPLPDRKGSAEAPVSTMVSPWPAVVTES</sequence>
<organism evidence="2 3">
    <name type="scientific">Oryza meyeriana var. granulata</name>
    <dbReference type="NCBI Taxonomy" id="110450"/>
    <lineage>
        <taxon>Eukaryota</taxon>
        <taxon>Viridiplantae</taxon>
        <taxon>Streptophyta</taxon>
        <taxon>Embryophyta</taxon>
        <taxon>Tracheophyta</taxon>
        <taxon>Spermatophyta</taxon>
        <taxon>Magnoliopsida</taxon>
        <taxon>Liliopsida</taxon>
        <taxon>Poales</taxon>
        <taxon>Poaceae</taxon>
        <taxon>BOP clade</taxon>
        <taxon>Oryzoideae</taxon>
        <taxon>Oryzeae</taxon>
        <taxon>Oryzinae</taxon>
        <taxon>Oryza</taxon>
        <taxon>Oryza meyeriana</taxon>
    </lineage>
</organism>
<gene>
    <name evidence="2" type="ORF">E2562_007067</name>
</gene>
<feature type="region of interest" description="Disordered" evidence="1">
    <location>
        <begin position="273"/>
        <end position="297"/>
    </location>
</feature>
<evidence type="ECO:0000313" key="3">
    <source>
        <dbReference type="Proteomes" id="UP000479710"/>
    </source>
</evidence>
<evidence type="ECO:0000256" key="1">
    <source>
        <dbReference type="SAM" id="MobiDB-lite"/>
    </source>
</evidence>
<evidence type="ECO:0000313" key="2">
    <source>
        <dbReference type="EMBL" id="KAF0931870.1"/>
    </source>
</evidence>
<feature type="non-terminal residue" evidence="2">
    <location>
        <position position="1"/>
    </location>
</feature>
<feature type="non-terminal residue" evidence="2">
    <location>
        <position position="297"/>
    </location>
</feature>
<keyword evidence="3" id="KW-1185">Reference proteome</keyword>
<dbReference type="EMBL" id="SPHZ02000001">
    <property type="protein sequence ID" value="KAF0931870.1"/>
    <property type="molecule type" value="Genomic_DNA"/>
</dbReference>
<protein>
    <submittedName>
        <fullName evidence="2">Uncharacterized protein</fullName>
    </submittedName>
</protein>
<dbReference type="AlphaFoldDB" id="A0A6G1F4P5"/>
<proteinExistence type="predicted"/>